<evidence type="ECO:0000256" key="3">
    <source>
        <dbReference type="ARBA" id="ARBA00022898"/>
    </source>
</evidence>
<dbReference type="CDD" id="cd00609">
    <property type="entry name" value="AAT_like"/>
    <property type="match status" value="1"/>
</dbReference>
<keyword evidence="7" id="KW-0808">Transferase</keyword>
<evidence type="ECO:0000256" key="1">
    <source>
        <dbReference type="ARBA" id="ARBA00001933"/>
    </source>
</evidence>
<dbReference type="Proteomes" id="UP000290191">
    <property type="component" value="Unassembled WGS sequence"/>
</dbReference>
<dbReference type="Pfam" id="PF00155">
    <property type="entry name" value="Aminotran_1_2"/>
    <property type="match status" value="1"/>
</dbReference>
<dbReference type="InterPro" id="IPR015421">
    <property type="entry name" value="PyrdxlP-dep_Trfase_major"/>
</dbReference>
<dbReference type="InterPro" id="IPR015422">
    <property type="entry name" value="PyrdxlP-dep_Trfase_small"/>
</dbReference>
<evidence type="ECO:0000313" key="8">
    <source>
        <dbReference type="Proteomes" id="UP000290191"/>
    </source>
</evidence>
<sequence length="385" mass="44268">MIYNFDEIIDRKDTSCVKYDALEKYFGYKDLQPLWVADMDFKTPDVIIKALKEKANKGLFGYPISTQKTDTLVKEWMKKRHNWEIEESWISYVNGVVPAYSAAVEAFSEEGDEIIVQTPVYFPLFNHIKSNNRKMITNPLIEDNGYYKMDLEDLKAKITPKTKIFVLCSPHNPVGRVWSKEELEELAKICLEHNILMISDEIHADIVFKKFTPLASISEEIADNTLTLNSPGKTFNTAGLNCAYAICKNKSIMKKFMVEAQRRGITSVNVFGYVALEAAYEFAEPWLEELLVYLKNNISYTKDYLTKYNSKVTFLEPQATYLLWLNFKNTISDYNKVKQKLLEEAQIALNEGTSFGIDGKGYFRLNCALSKNKLEEALGKIVTHF</sequence>
<dbReference type="RefSeq" id="WP_129081940.1">
    <property type="nucleotide sequence ID" value="NZ_CP041070.1"/>
</dbReference>
<dbReference type="SUPFAM" id="SSF53383">
    <property type="entry name" value="PLP-dependent transferases"/>
    <property type="match status" value="1"/>
</dbReference>
<dbReference type="PANTHER" id="PTHR43525:SF1">
    <property type="entry name" value="PROTEIN MALY"/>
    <property type="match status" value="1"/>
</dbReference>
<comment type="caution">
    <text evidence="7">The sequence shown here is derived from an EMBL/GenBank/DDBJ whole genome shotgun (WGS) entry which is preliminary data.</text>
</comment>
<evidence type="ECO:0000256" key="5">
    <source>
        <dbReference type="ARBA" id="ARBA00037974"/>
    </source>
</evidence>
<protein>
    <recommendedName>
        <fullName evidence="2">cysteine-S-conjugate beta-lyase</fullName>
        <ecNumber evidence="2">4.4.1.13</ecNumber>
    </recommendedName>
</protein>
<evidence type="ECO:0000256" key="2">
    <source>
        <dbReference type="ARBA" id="ARBA00012224"/>
    </source>
</evidence>
<evidence type="ECO:0000256" key="4">
    <source>
        <dbReference type="ARBA" id="ARBA00023239"/>
    </source>
</evidence>
<feature type="domain" description="Aminotransferase class I/classII large" evidence="6">
    <location>
        <begin position="38"/>
        <end position="381"/>
    </location>
</feature>
<dbReference type="InterPro" id="IPR015424">
    <property type="entry name" value="PyrdxlP-dep_Trfase"/>
</dbReference>
<gene>
    <name evidence="7" type="ORF">CRV06_07120</name>
</gene>
<keyword evidence="8" id="KW-1185">Reference proteome</keyword>
<dbReference type="NCBIfam" id="TIGR04350">
    <property type="entry name" value="C_S_lyase_PatB"/>
    <property type="match status" value="1"/>
</dbReference>
<dbReference type="AlphaFoldDB" id="A0A4Q0Y0V0"/>
<evidence type="ECO:0000313" key="7">
    <source>
        <dbReference type="EMBL" id="RXJ63025.1"/>
    </source>
</evidence>
<organism evidence="7 8">
    <name type="scientific">Halarcobacter anaerophilus</name>
    <dbReference type="NCBI Taxonomy" id="877500"/>
    <lineage>
        <taxon>Bacteria</taxon>
        <taxon>Pseudomonadati</taxon>
        <taxon>Campylobacterota</taxon>
        <taxon>Epsilonproteobacteria</taxon>
        <taxon>Campylobacterales</taxon>
        <taxon>Arcobacteraceae</taxon>
        <taxon>Halarcobacter</taxon>
    </lineage>
</organism>
<dbReference type="EMBL" id="PDKO01000005">
    <property type="protein sequence ID" value="RXJ63025.1"/>
    <property type="molecule type" value="Genomic_DNA"/>
</dbReference>
<evidence type="ECO:0000259" key="6">
    <source>
        <dbReference type="Pfam" id="PF00155"/>
    </source>
</evidence>
<dbReference type="PANTHER" id="PTHR43525">
    <property type="entry name" value="PROTEIN MALY"/>
    <property type="match status" value="1"/>
</dbReference>
<keyword evidence="4" id="KW-0456">Lyase</keyword>
<proteinExistence type="inferred from homology"/>
<dbReference type="GO" id="GO:0047804">
    <property type="term" value="F:cysteine-S-conjugate beta-lyase activity"/>
    <property type="evidence" value="ECO:0007669"/>
    <property type="project" value="UniProtKB-EC"/>
</dbReference>
<dbReference type="InterPro" id="IPR027619">
    <property type="entry name" value="C-S_lyase_PatB-like"/>
</dbReference>
<comment type="cofactor">
    <cofactor evidence="1">
        <name>pyridoxal 5'-phosphate</name>
        <dbReference type="ChEBI" id="CHEBI:597326"/>
    </cofactor>
</comment>
<dbReference type="InterPro" id="IPR051798">
    <property type="entry name" value="Class-II_PLP-Dep_Aminotrans"/>
</dbReference>
<dbReference type="GO" id="GO:0030170">
    <property type="term" value="F:pyridoxal phosphate binding"/>
    <property type="evidence" value="ECO:0007669"/>
    <property type="project" value="InterPro"/>
</dbReference>
<dbReference type="Gene3D" id="3.40.640.10">
    <property type="entry name" value="Type I PLP-dependent aspartate aminotransferase-like (Major domain)"/>
    <property type="match status" value="1"/>
</dbReference>
<keyword evidence="3" id="KW-0663">Pyridoxal phosphate</keyword>
<dbReference type="InterPro" id="IPR004839">
    <property type="entry name" value="Aminotransferase_I/II_large"/>
</dbReference>
<accession>A0A4Q0Y0V0</accession>
<dbReference type="Gene3D" id="3.90.1150.10">
    <property type="entry name" value="Aspartate Aminotransferase, domain 1"/>
    <property type="match status" value="1"/>
</dbReference>
<dbReference type="STRING" id="877500.GCA_000935065_01758"/>
<name>A0A4Q0Y0V0_9BACT</name>
<dbReference type="EC" id="4.4.1.13" evidence="2"/>
<reference evidence="7 8" key="1">
    <citation type="submission" date="2017-10" db="EMBL/GenBank/DDBJ databases">
        <title>Genomics of the genus Arcobacter.</title>
        <authorList>
            <person name="Perez-Cataluna A."/>
            <person name="Figueras M.J."/>
        </authorList>
    </citation>
    <scope>NUCLEOTIDE SEQUENCE [LARGE SCALE GENOMIC DNA]</scope>
    <source>
        <strain evidence="7 8">DSM 24636</strain>
    </source>
</reference>
<dbReference type="GO" id="GO:0008483">
    <property type="term" value="F:transaminase activity"/>
    <property type="evidence" value="ECO:0007669"/>
    <property type="project" value="UniProtKB-KW"/>
</dbReference>
<keyword evidence="7" id="KW-0032">Aminotransferase</keyword>
<comment type="similarity">
    <text evidence="5">Belongs to the class-II pyridoxal-phosphate-dependent aminotransferase family. MalY/PatB cystathionine beta-lyase subfamily.</text>
</comment>
<dbReference type="OrthoDB" id="9803354at2"/>